<proteinExistence type="predicted"/>
<keyword evidence="3" id="KW-1185">Reference proteome</keyword>
<accession>A0A084JI67</accession>
<evidence type="ECO:0000313" key="3">
    <source>
        <dbReference type="Proteomes" id="UP000028542"/>
    </source>
</evidence>
<reference evidence="2 3" key="1">
    <citation type="submission" date="2014-07" db="EMBL/GenBank/DDBJ databases">
        <title>Draft genome of Clostridium sulfidigenes 113A isolated from sediments associated with methane hydrate from Krishna Godavari basin.</title>
        <authorList>
            <person name="Honkalas V.S."/>
            <person name="Dabir A.P."/>
            <person name="Arora P."/>
            <person name="Dhakephalkar P.K."/>
        </authorList>
    </citation>
    <scope>NUCLEOTIDE SEQUENCE [LARGE SCALE GENOMIC DNA]</scope>
    <source>
        <strain evidence="2 3">113A</strain>
    </source>
</reference>
<keyword evidence="1" id="KW-0472">Membrane</keyword>
<sequence length="94" mass="10484">MDSKTLRTGLCKFLIIISVGFMIYGILVVNMNLPQVVRQSSSFYVSSNDRDSKVNIKIGEFNIILNGQPFKNFVKGTKVIGDTIKELVLPSNET</sequence>
<evidence type="ECO:0000256" key="1">
    <source>
        <dbReference type="SAM" id="Phobius"/>
    </source>
</evidence>
<dbReference type="AlphaFoldDB" id="A0A084JI67"/>
<organism evidence="2 3">
    <name type="scientific">Clostridium sulfidigenes</name>
    <dbReference type="NCBI Taxonomy" id="318464"/>
    <lineage>
        <taxon>Bacteria</taxon>
        <taxon>Bacillati</taxon>
        <taxon>Bacillota</taxon>
        <taxon>Clostridia</taxon>
        <taxon>Eubacteriales</taxon>
        <taxon>Clostridiaceae</taxon>
        <taxon>Clostridium</taxon>
    </lineage>
</organism>
<dbReference type="Proteomes" id="UP000028542">
    <property type="component" value="Unassembled WGS sequence"/>
</dbReference>
<feature type="transmembrane region" description="Helical" evidence="1">
    <location>
        <begin position="12"/>
        <end position="33"/>
    </location>
</feature>
<dbReference type="RefSeq" id="WP_035128856.1">
    <property type="nucleotide sequence ID" value="NZ_JPMD01000001.1"/>
</dbReference>
<dbReference type="EMBL" id="JPMD01000001">
    <property type="protein sequence ID" value="KEZ88651.1"/>
    <property type="molecule type" value="Genomic_DNA"/>
</dbReference>
<name>A0A084JI67_9CLOT</name>
<protein>
    <submittedName>
        <fullName evidence="2">Uncharacterized protein</fullName>
    </submittedName>
</protein>
<comment type="caution">
    <text evidence="2">The sequence shown here is derived from an EMBL/GenBank/DDBJ whole genome shotgun (WGS) entry which is preliminary data.</text>
</comment>
<evidence type="ECO:0000313" key="2">
    <source>
        <dbReference type="EMBL" id="KEZ88651.1"/>
    </source>
</evidence>
<keyword evidence="1" id="KW-0812">Transmembrane</keyword>
<keyword evidence="1" id="KW-1133">Transmembrane helix</keyword>
<gene>
    <name evidence="2" type="ORF">IO99_00255</name>
</gene>